<protein>
    <submittedName>
        <fullName evidence="1">Uncharacterized protein</fullName>
    </submittedName>
</protein>
<dbReference type="EMBL" id="MTYJ01000135">
    <property type="protein sequence ID" value="OQV12888.1"/>
    <property type="molecule type" value="Genomic_DNA"/>
</dbReference>
<reference evidence="2" key="1">
    <citation type="submission" date="2017-01" db="EMBL/GenBank/DDBJ databases">
        <title>Comparative genomics of anhydrobiosis in the tardigrade Hypsibius dujardini.</title>
        <authorList>
            <person name="Yoshida Y."/>
            <person name="Koutsovoulos G."/>
            <person name="Laetsch D."/>
            <person name="Stevens L."/>
            <person name="Kumar S."/>
            <person name="Horikawa D."/>
            <person name="Ishino K."/>
            <person name="Komine S."/>
            <person name="Tomita M."/>
            <person name="Blaxter M."/>
            <person name="Arakawa K."/>
        </authorList>
    </citation>
    <scope>NUCLEOTIDE SEQUENCE [LARGE SCALE GENOMIC DNA]</scope>
    <source>
        <strain evidence="2">Z151</strain>
    </source>
</reference>
<accession>A0A1W0WCJ4</accession>
<keyword evidence="2" id="KW-1185">Reference proteome</keyword>
<evidence type="ECO:0000313" key="2">
    <source>
        <dbReference type="Proteomes" id="UP000192578"/>
    </source>
</evidence>
<comment type="caution">
    <text evidence="1">The sequence shown here is derived from an EMBL/GenBank/DDBJ whole genome shotgun (WGS) entry which is preliminary data.</text>
</comment>
<dbReference type="AlphaFoldDB" id="A0A1W0WCJ4"/>
<proteinExistence type="predicted"/>
<dbReference type="Proteomes" id="UP000192578">
    <property type="component" value="Unassembled WGS sequence"/>
</dbReference>
<sequence>MRQIYNSTLKEFQPIQRKQILRFIADLNSRADFYFANIFVHTIKNHGCAAEKREYPMVRCSTGFRSAPTRSATPELPSNSARSDFPPTLQRNFDIGYTSFLPDTPCTIAPPSPTNLVRYFRRSIMDDLPEGEPTANEINNLLAQSSRKLTVTELNYLAEFLQLTAKNSANISQHLFH</sequence>
<organism evidence="1 2">
    <name type="scientific">Hypsibius exemplaris</name>
    <name type="common">Freshwater tardigrade</name>
    <dbReference type="NCBI Taxonomy" id="2072580"/>
    <lineage>
        <taxon>Eukaryota</taxon>
        <taxon>Metazoa</taxon>
        <taxon>Ecdysozoa</taxon>
        <taxon>Tardigrada</taxon>
        <taxon>Eutardigrada</taxon>
        <taxon>Parachela</taxon>
        <taxon>Hypsibioidea</taxon>
        <taxon>Hypsibiidae</taxon>
        <taxon>Hypsibius</taxon>
    </lineage>
</organism>
<evidence type="ECO:0000313" key="1">
    <source>
        <dbReference type="EMBL" id="OQV12888.1"/>
    </source>
</evidence>
<name>A0A1W0WCJ4_HYPEX</name>
<gene>
    <name evidence="1" type="ORF">BV898_12907</name>
</gene>